<name>A0A4Y9QU31_9BACT</name>
<evidence type="ECO:0000313" key="2">
    <source>
        <dbReference type="EMBL" id="TFV94455.1"/>
    </source>
</evidence>
<sequence>MKTSLSPLNKMELDVAKLKKHYRSQEVTLLILMLVALPMFGLVYLYYNSGNLHWELPEIPDFFKGLINGIGFGLLIGQYLIFRQDLKKSRSLDSFEEKVINYLDSSKKRFFLLFVISLLSTIGLLFFKSAWFVILFALVLVFFSLAKVSPDRAKRLLKLNKEETEILRAISRPD</sequence>
<dbReference type="AlphaFoldDB" id="A0A4Y9QU31"/>
<keyword evidence="1" id="KW-0812">Transmembrane</keyword>
<keyword evidence="1" id="KW-0472">Membrane</keyword>
<evidence type="ECO:0000313" key="3">
    <source>
        <dbReference type="Proteomes" id="UP000297647"/>
    </source>
</evidence>
<feature type="transmembrane region" description="Helical" evidence="1">
    <location>
        <begin position="133"/>
        <end position="150"/>
    </location>
</feature>
<dbReference type="OrthoDB" id="839615at2"/>
<gene>
    <name evidence="2" type="ORF">E4S40_10555</name>
</gene>
<proteinExistence type="predicted"/>
<keyword evidence="3" id="KW-1185">Reference proteome</keyword>
<keyword evidence="1" id="KW-1133">Transmembrane helix</keyword>
<reference evidence="2 3" key="1">
    <citation type="submission" date="2019-03" db="EMBL/GenBank/DDBJ databases">
        <title>Algoriphagus sp. nov, a new strain isolated from root system soil of mangrove plant Kandelia.</title>
        <authorList>
            <person name="Yin Q."/>
            <person name="Wang K."/>
            <person name="Song Z."/>
        </authorList>
    </citation>
    <scope>NUCLEOTIDE SEQUENCE [LARGE SCALE GENOMIC DNA]</scope>
    <source>
        <strain evidence="2 3">XY-J91</strain>
    </source>
</reference>
<comment type="caution">
    <text evidence="2">The sequence shown here is derived from an EMBL/GenBank/DDBJ whole genome shotgun (WGS) entry which is preliminary data.</text>
</comment>
<accession>A0A4Y9QU31</accession>
<organism evidence="2 3">
    <name type="scientific">Algoriphagus kandeliae</name>
    <dbReference type="NCBI Taxonomy" id="2562278"/>
    <lineage>
        <taxon>Bacteria</taxon>
        <taxon>Pseudomonadati</taxon>
        <taxon>Bacteroidota</taxon>
        <taxon>Cytophagia</taxon>
        <taxon>Cytophagales</taxon>
        <taxon>Cyclobacteriaceae</taxon>
        <taxon>Algoriphagus</taxon>
    </lineage>
</organism>
<dbReference type="EMBL" id="SPSB01000003">
    <property type="protein sequence ID" value="TFV94455.1"/>
    <property type="molecule type" value="Genomic_DNA"/>
</dbReference>
<evidence type="ECO:0000256" key="1">
    <source>
        <dbReference type="SAM" id="Phobius"/>
    </source>
</evidence>
<dbReference type="RefSeq" id="WP_135073799.1">
    <property type="nucleotide sequence ID" value="NZ_SPSB01000003.1"/>
</dbReference>
<feature type="transmembrane region" description="Helical" evidence="1">
    <location>
        <begin position="110"/>
        <end position="127"/>
    </location>
</feature>
<feature type="transmembrane region" description="Helical" evidence="1">
    <location>
        <begin position="27"/>
        <end position="47"/>
    </location>
</feature>
<feature type="transmembrane region" description="Helical" evidence="1">
    <location>
        <begin position="62"/>
        <end position="82"/>
    </location>
</feature>
<dbReference type="Proteomes" id="UP000297647">
    <property type="component" value="Unassembled WGS sequence"/>
</dbReference>
<protein>
    <submittedName>
        <fullName evidence="2">Uncharacterized protein</fullName>
    </submittedName>
</protein>